<evidence type="ECO:0000256" key="2">
    <source>
        <dbReference type="ARBA" id="ARBA00022908"/>
    </source>
</evidence>
<feature type="domain" description="Tyr recombinase" evidence="6">
    <location>
        <begin position="324"/>
        <end position="510"/>
    </location>
</feature>
<dbReference type="Pfam" id="PF00589">
    <property type="entry name" value="Phage_integrase"/>
    <property type="match status" value="1"/>
</dbReference>
<evidence type="ECO:0000256" key="3">
    <source>
        <dbReference type="ARBA" id="ARBA00023125"/>
    </source>
</evidence>
<dbReference type="PANTHER" id="PTHR30349">
    <property type="entry name" value="PHAGE INTEGRASE-RELATED"/>
    <property type="match status" value="1"/>
</dbReference>
<evidence type="ECO:0000259" key="7">
    <source>
        <dbReference type="PROSITE" id="PS51900"/>
    </source>
</evidence>
<name>A0A1C7GZG2_9BACE</name>
<keyword evidence="2" id="KW-0229">DNA integration</keyword>
<evidence type="ECO:0000256" key="4">
    <source>
        <dbReference type="ARBA" id="ARBA00023172"/>
    </source>
</evidence>
<sequence>MLELLFKSESNLLKHRGVPLLKEREDFLVRKQSEGCQTRELQILASLLLETVNILSLKDKDKSIITLDEILEKSSLFRNQKQIKFFISTTINWLNEIGRLDLRYCDHNLLFNHFSTICHYRIRYITYPMYHERLSYLNYMQSLGMSFNRLREHAEMQLHIIDELGISEKKIIHQHVLDKTIIRLAAYNSLKWMKTFKAVSIKWLSFIGILERSQEQLPRDNDLIIEYINWSKSMKGLSDITLKGRHSRINDFSFFIQDKTDLAHLNISVIDEYIQYRHNAGCCKRTLSLLTTNIREYVKFLNFKGICDICVEGIRHPKEYSLSTLPSAPSWDIVEKLLSFYDISTKVGKRNTAILALLSIYGLRTSEVTRLKLRDIDWDKRQLCFYHVKNGHVQSLPLSPYVYNLLIDYIVNGRDNKRKVEEVFMTTFMPYKSLTRSCIYKIVSDAYKGLKIPINIKHIGGHSLRHACASNLINNGVSLKEIGDILGHRLQDTTRIYSKIDITNLRKVSQIEWEVML</sequence>
<dbReference type="KEGG" id="bcae:A4V03_04795"/>
<dbReference type="Gene3D" id="1.10.443.10">
    <property type="entry name" value="Intergrase catalytic core"/>
    <property type="match status" value="1"/>
</dbReference>
<dbReference type="GO" id="GO:0003677">
    <property type="term" value="F:DNA binding"/>
    <property type="evidence" value="ECO:0007669"/>
    <property type="project" value="UniProtKB-UniRule"/>
</dbReference>
<dbReference type="Gene3D" id="1.10.150.130">
    <property type="match status" value="1"/>
</dbReference>
<keyword evidence="1" id="KW-0159">Chromosome partition</keyword>
<dbReference type="GO" id="GO:0006310">
    <property type="term" value="P:DNA recombination"/>
    <property type="evidence" value="ECO:0007669"/>
    <property type="project" value="UniProtKB-KW"/>
</dbReference>
<evidence type="ECO:0000256" key="5">
    <source>
        <dbReference type="PROSITE-ProRule" id="PRU01248"/>
    </source>
</evidence>
<keyword evidence="3 5" id="KW-0238">DNA-binding</keyword>
<keyword evidence="9" id="KW-1185">Reference proteome</keyword>
<dbReference type="InterPro" id="IPR002104">
    <property type="entry name" value="Integrase_catalytic"/>
</dbReference>
<dbReference type="PROSITE" id="PS51900">
    <property type="entry name" value="CB"/>
    <property type="match status" value="1"/>
</dbReference>
<dbReference type="SUPFAM" id="SSF56349">
    <property type="entry name" value="DNA breaking-rejoining enzymes"/>
    <property type="match status" value="1"/>
</dbReference>
<dbReference type="InterPro" id="IPR011010">
    <property type="entry name" value="DNA_brk_join_enz"/>
</dbReference>
<dbReference type="InterPro" id="IPR044068">
    <property type="entry name" value="CB"/>
</dbReference>
<evidence type="ECO:0000259" key="6">
    <source>
        <dbReference type="PROSITE" id="PS51898"/>
    </source>
</evidence>
<dbReference type="AlphaFoldDB" id="A0A1C7GZG2"/>
<keyword evidence="4" id="KW-0233">DNA recombination</keyword>
<proteinExistence type="predicted"/>
<dbReference type="OrthoDB" id="9785687at2"/>
<dbReference type="RefSeq" id="WP_065538155.1">
    <property type="nucleotide sequence ID" value="NZ_CAPDLJ010000028.1"/>
</dbReference>
<evidence type="ECO:0000313" key="8">
    <source>
        <dbReference type="EMBL" id="ANU56972.1"/>
    </source>
</evidence>
<dbReference type="EMBL" id="CP015401">
    <property type="protein sequence ID" value="ANU56972.1"/>
    <property type="molecule type" value="Genomic_DNA"/>
</dbReference>
<evidence type="ECO:0000256" key="1">
    <source>
        <dbReference type="ARBA" id="ARBA00022829"/>
    </source>
</evidence>
<dbReference type="GO" id="GO:0007059">
    <property type="term" value="P:chromosome segregation"/>
    <property type="evidence" value="ECO:0007669"/>
    <property type="project" value="UniProtKB-KW"/>
</dbReference>
<dbReference type="PANTHER" id="PTHR30349:SF81">
    <property type="entry name" value="TYROSINE RECOMBINASE XERC"/>
    <property type="match status" value="1"/>
</dbReference>
<dbReference type="InterPro" id="IPR013762">
    <property type="entry name" value="Integrase-like_cat_sf"/>
</dbReference>
<dbReference type="PROSITE" id="PS51898">
    <property type="entry name" value="TYR_RECOMBINASE"/>
    <property type="match status" value="1"/>
</dbReference>
<dbReference type="GeneID" id="82186447"/>
<evidence type="ECO:0008006" key="10">
    <source>
        <dbReference type="Google" id="ProtNLM"/>
    </source>
</evidence>
<reference evidence="9" key="1">
    <citation type="submission" date="2016-04" db="EMBL/GenBank/DDBJ databases">
        <title>Complete Genome Sequences of Twelve Strains of a Stable Defined Moderately Diverse Mouse Microbiota 2 (sDMDMm2).</title>
        <authorList>
            <person name="Uchimura Y."/>
            <person name="Wyss M."/>
            <person name="Brugiroux S."/>
            <person name="Limenitakis J.P."/>
            <person name="Stecher B."/>
            <person name="McCoy K.D."/>
            <person name="Macpherson A.J."/>
        </authorList>
    </citation>
    <scope>NUCLEOTIDE SEQUENCE [LARGE SCALE GENOMIC DNA]</scope>
    <source>
        <strain evidence="9">I48</strain>
    </source>
</reference>
<dbReference type="InterPro" id="IPR050090">
    <property type="entry name" value="Tyrosine_recombinase_XerCD"/>
</dbReference>
<accession>A0A1C7GZG2</accession>
<gene>
    <name evidence="8" type="ORF">A4V03_04795</name>
</gene>
<dbReference type="InterPro" id="IPR010998">
    <property type="entry name" value="Integrase_recombinase_N"/>
</dbReference>
<protein>
    <recommendedName>
        <fullName evidence="10">Integrase</fullName>
    </recommendedName>
</protein>
<dbReference type="GO" id="GO:0015074">
    <property type="term" value="P:DNA integration"/>
    <property type="evidence" value="ECO:0007669"/>
    <property type="project" value="UniProtKB-KW"/>
</dbReference>
<feature type="domain" description="Core-binding (CB)" evidence="7">
    <location>
        <begin position="218"/>
        <end position="302"/>
    </location>
</feature>
<organism evidence="8 9">
    <name type="scientific">Bacteroides caecimuris</name>
    <dbReference type="NCBI Taxonomy" id="1796613"/>
    <lineage>
        <taxon>Bacteria</taxon>
        <taxon>Pseudomonadati</taxon>
        <taxon>Bacteroidota</taxon>
        <taxon>Bacteroidia</taxon>
        <taxon>Bacteroidales</taxon>
        <taxon>Bacteroidaceae</taxon>
        <taxon>Bacteroides</taxon>
    </lineage>
</organism>
<evidence type="ECO:0000313" key="9">
    <source>
        <dbReference type="Proteomes" id="UP000092631"/>
    </source>
</evidence>
<dbReference type="Proteomes" id="UP000092631">
    <property type="component" value="Chromosome"/>
</dbReference>